<sequence length="525" mass="60189">MLLLEAQKITYEVDGKEILNTDLLQIQKGDFIGIVGRNGSGKTSLVNILTKQTSNYSGTVQTNASVELLPQLKRTNTTKSGGEITQQYINQILANKPEILFADEPTTNLDREHIEKLEKQLKRWVGTVVMVSHDRAFLDALCTKIWEVKDTKVTEYKGNYTEYQEQKELEIQKQQNEYNQYISKKRQLENALELKKKKAARATKYPNKKTDSDANQMGGKPYFAKKQKKLETTANALKTRIEKLEKVEKVKEEPPLNMDVIHADVLDNKAIIRIEELEGKIKNRLLWDKATFQIHARDKVAIIGNNGAGKTTFIKKLLSREKGIEISPSVKIGYFSQNLDILNVNETILDNVTSTSSQEVSLVRTVLARLHFFKEDVYKQVHVLSGGERVKVAFAKIFLSDINTIVLDEPTNYLDIAAMEALESLLIEYEGTVIFVSHDRRFIQHVAQKVIHLDQQKMKLFDGDYEAYLRFKPEVLDESKQSLLIIETKLTDVLSRLSINPTPELEEEFQLLLQQKKKYLKEEEL</sequence>
<dbReference type="EMBL" id="JBDIML010000001">
    <property type="protein sequence ID" value="MEN2766662.1"/>
    <property type="molecule type" value="Genomic_DNA"/>
</dbReference>
<keyword evidence="1" id="KW-0547">Nucleotide-binding</keyword>
<dbReference type="InterPro" id="IPR027417">
    <property type="entry name" value="P-loop_NTPase"/>
</dbReference>
<proteinExistence type="predicted"/>
<dbReference type="NCBIfam" id="NF000355">
    <property type="entry name" value="ribo_prot_ABC_F"/>
    <property type="match status" value="1"/>
</dbReference>
<dbReference type="CDD" id="cd03221">
    <property type="entry name" value="ABCF_EF-3"/>
    <property type="match status" value="2"/>
</dbReference>
<feature type="domain" description="ABC transporter" evidence="4">
    <location>
        <begin position="272"/>
        <end position="480"/>
    </location>
</feature>
<evidence type="ECO:0000256" key="3">
    <source>
        <dbReference type="SAM" id="MobiDB-lite"/>
    </source>
</evidence>
<dbReference type="InterPro" id="IPR003593">
    <property type="entry name" value="AAA+_ATPase"/>
</dbReference>
<dbReference type="SUPFAM" id="SSF52540">
    <property type="entry name" value="P-loop containing nucleoside triphosphate hydrolases"/>
    <property type="match status" value="2"/>
</dbReference>
<dbReference type="Proteomes" id="UP001444625">
    <property type="component" value="Unassembled WGS sequence"/>
</dbReference>
<gene>
    <name evidence="5" type="primary">abc-f</name>
    <name evidence="5" type="ORF">ABC228_05625</name>
</gene>
<name>A0ABU9XIK8_9BACI</name>
<protein>
    <submittedName>
        <fullName evidence="5">ABC-F type ribosomal protection protein</fullName>
    </submittedName>
</protein>
<dbReference type="InterPro" id="IPR017871">
    <property type="entry name" value="ABC_transporter-like_CS"/>
</dbReference>
<accession>A0ABU9XIK8</accession>
<comment type="caution">
    <text evidence="5">The sequence shown here is derived from an EMBL/GenBank/DDBJ whole genome shotgun (WGS) entry which is preliminary data.</text>
</comment>
<evidence type="ECO:0000256" key="2">
    <source>
        <dbReference type="ARBA" id="ARBA00022840"/>
    </source>
</evidence>
<dbReference type="Pfam" id="PF00005">
    <property type="entry name" value="ABC_tran"/>
    <property type="match status" value="2"/>
</dbReference>
<dbReference type="PANTHER" id="PTHR42855">
    <property type="entry name" value="ABC TRANSPORTER ATP-BINDING SUBUNIT"/>
    <property type="match status" value="1"/>
</dbReference>
<evidence type="ECO:0000259" key="4">
    <source>
        <dbReference type="PROSITE" id="PS50893"/>
    </source>
</evidence>
<feature type="region of interest" description="Disordered" evidence="3">
    <location>
        <begin position="199"/>
        <end position="220"/>
    </location>
</feature>
<reference evidence="5 6" key="1">
    <citation type="submission" date="2024-05" db="EMBL/GenBank/DDBJ databases">
        <authorList>
            <person name="Haq I."/>
            <person name="Ullah Z."/>
            <person name="Ahmad R."/>
            <person name="Li M."/>
            <person name="Tong Y."/>
        </authorList>
    </citation>
    <scope>NUCLEOTIDE SEQUENCE [LARGE SCALE GENOMIC DNA]</scope>
    <source>
        <strain evidence="5 6">16A2E</strain>
    </source>
</reference>
<evidence type="ECO:0000313" key="5">
    <source>
        <dbReference type="EMBL" id="MEN2766662.1"/>
    </source>
</evidence>
<dbReference type="RefSeq" id="WP_345824166.1">
    <property type="nucleotide sequence ID" value="NZ_JBDIML010000001.1"/>
</dbReference>
<evidence type="ECO:0000256" key="1">
    <source>
        <dbReference type="ARBA" id="ARBA00022741"/>
    </source>
</evidence>
<keyword evidence="2" id="KW-0067">ATP-binding</keyword>
<dbReference type="InterPro" id="IPR051309">
    <property type="entry name" value="ABCF_ATPase"/>
</dbReference>
<evidence type="ECO:0000313" key="6">
    <source>
        <dbReference type="Proteomes" id="UP001444625"/>
    </source>
</evidence>
<dbReference type="PROSITE" id="PS50893">
    <property type="entry name" value="ABC_TRANSPORTER_2"/>
    <property type="match status" value="2"/>
</dbReference>
<feature type="domain" description="ABC transporter" evidence="4">
    <location>
        <begin position="4"/>
        <end position="182"/>
    </location>
</feature>
<organism evidence="5 6">
    <name type="scientific">Ornithinibacillus xuwenensis</name>
    <dbReference type="NCBI Taxonomy" id="3144668"/>
    <lineage>
        <taxon>Bacteria</taxon>
        <taxon>Bacillati</taxon>
        <taxon>Bacillota</taxon>
        <taxon>Bacilli</taxon>
        <taxon>Bacillales</taxon>
        <taxon>Bacillaceae</taxon>
        <taxon>Ornithinibacillus</taxon>
    </lineage>
</organism>
<keyword evidence="6" id="KW-1185">Reference proteome</keyword>
<dbReference type="PANTHER" id="PTHR42855:SF2">
    <property type="entry name" value="DRUG RESISTANCE ABC TRANSPORTER,ATP-BINDING PROTEIN"/>
    <property type="match status" value="1"/>
</dbReference>
<dbReference type="SMART" id="SM00382">
    <property type="entry name" value="AAA"/>
    <property type="match status" value="2"/>
</dbReference>
<dbReference type="PROSITE" id="PS00211">
    <property type="entry name" value="ABC_TRANSPORTER_1"/>
    <property type="match status" value="1"/>
</dbReference>
<dbReference type="InterPro" id="IPR003439">
    <property type="entry name" value="ABC_transporter-like_ATP-bd"/>
</dbReference>
<dbReference type="Gene3D" id="3.40.50.300">
    <property type="entry name" value="P-loop containing nucleotide triphosphate hydrolases"/>
    <property type="match status" value="3"/>
</dbReference>